<gene>
    <name evidence="2" type="ORF">COV49_03105</name>
</gene>
<evidence type="ECO:0000256" key="1">
    <source>
        <dbReference type="SAM" id="Phobius"/>
    </source>
</evidence>
<dbReference type="AlphaFoldDB" id="A0A2M6K8S5"/>
<proteinExistence type="predicted"/>
<protein>
    <recommendedName>
        <fullName evidence="4">Type II secretion system protein J</fullName>
    </recommendedName>
</protein>
<comment type="caution">
    <text evidence="2">The sequence shown here is derived from an EMBL/GenBank/DDBJ whole genome shotgun (WGS) entry which is preliminary data.</text>
</comment>
<reference evidence="2 3" key="1">
    <citation type="submission" date="2017-09" db="EMBL/GenBank/DDBJ databases">
        <title>Depth-based differentiation of microbial function through sediment-hosted aquifers and enrichment of novel symbionts in the deep terrestrial subsurface.</title>
        <authorList>
            <person name="Probst A.J."/>
            <person name="Ladd B."/>
            <person name="Jarett J.K."/>
            <person name="Geller-Mcgrath D.E."/>
            <person name="Sieber C.M."/>
            <person name="Emerson J.B."/>
            <person name="Anantharaman K."/>
            <person name="Thomas B.C."/>
            <person name="Malmstrom R."/>
            <person name="Stieglmeier M."/>
            <person name="Klingl A."/>
            <person name="Woyke T."/>
            <person name="Ryan C.M."/>
            <person name="Banfield J.F."/>
        </authorList>
    </citation>
    <scope>NUCLEOTIDE SEQUENCE [LARGE SCALE GENOMIC DNA]</scope>
    <source>
        <strain evidence="2">CG11_big_fil_rev_8_21_14_0_20_39_10</strain>
    </source>
</reference>
<evidence type="ECO:0000313" key="2">
    <source>
        <dbReference type="EMBL" id="PIR13169.1"/>
    </source>
</evidence>
<dbReference type="InterPro" id="IPR012902">
    <property type="entry name" value="N_methyl_site"/>
</dbReference>
<feature type="transmembrane region" description="Helical" evidence="1">
    <location>
        <begin position="12"/>
        <end position="38"/>
    </location>
</feature>
<keyword evidence="1" id="KW-0812">Transmembrane</keyword>
<accession>A0A2M6K8S5</accession>
<keyword evidence="1" id="KW-1133">Transmembrane helix</keyword>
<evidence type="ECO:0008006" key="4">
    <source>
        <dbReference type="Google" id="ProtNLM"/>
    </source>
</evidence>
<dbReference type="EMBL" id="PCWW01000053">
    <property type="protein sequence ID" value="PIR13169.1"/>
    <property type="molecule type" value="Genomic_DNA"/>
</dbReference>
<evidence type="ECO:0000313" key="3">
    <source>
        <dbReference type="Proteomes" id="UP000230869"/>
    </source>
</evidence>
<name>A0A2M6K8S5_9BACT</name>
<dbReference type="NCBIfam" id="TIGR02532">
    <property type="entry name" value="IV_pilin_GFxxxE"/>
    <property type="match status" value="1"/>
</dbReference>
<dbReference type="Pfam" id="PF07963">
    <property type="entry name" value="N_methyl"/>
    <property type="match status" value="1"/>
</dbReference>
<dbReference type="Proteomes" id="UP000230869">
    <property type="component" value="Unassembled WGS sequence"/>
</dbReference>
<sequence length="193" mass="22010">MCRSLIMKKQKGFTILEIIVSISLFTMAIVISGSMYVLSQRTYNRGETGGELAQNARGCLDRISRELRQSVDIITDLPPGRDDPEDPPSEEIFFQDGHDISQITYLRYCLDGTDLKRRQLAYYFEAQPEIYVPYNSEGGGGETPEELVIEDRVVGEYFNNLNFWGSSGLVYVYLELLKSQDTFEIQTSVFSRN</sequence>
<organism evidence="2 3">
    <name type="scientific">Candidatus Falkowbacteria bacterium CG11_big_fil_rev_8_21_14_0_20_39_10</name>
    <dbReference type="NCBI Taxonomy" id="1974570"/>
    <lineage>
        <taxon>Bacteria</taxon>
        <taxon>Candidatus Falkowiibacteriota</taxon>
    </lineage>
</organism>
<keyword evidence="1" id="KW-0472">Membrane</keyword>